<protein>
    <submittedName>
        <fullName evidence="1">Uncharacterized protein</fullName>
    </submittedName>
</protein>
<sequence length="55" mass="5834">MKFESKGDTYHGDGNVTCGSCATTSTIQHPTAHHPCPCCCRVLNGPGRSKEPDLS</sequence>
<evidence type="ECO:0000313" key="2">
    <source>
        <dbReference type="Proteomes" id="UP001612741"/>
    </source>
</evidence>
<organism evidence="1 2">
    <name type="scientific">Nonomuraea typhae</name>
    <dbReference type="NCBI Taxonomy" id="2603600"/>
    <lineage>
        <taxon>Bacteria</taxon>
        <taxon>Bacillati</taxon>
        <taxon>Actinomycetota</taxon>
        <taxon>Actinomycetes</taxon>
        <taxon>Streptosporangiales</taxon>
        <taxon>Streptosporangiaceae</taxon>
        <taxon>Nonomuraea</taxon>
    </lineage>
</organism>
<name>A0ABW7YM20_9ACTN</name>
<gene>
    <name evidence="1" type="ORF">ACIBG2_06160</name>
</gene>
<evidence type="ECO:0000313" key="1">
    <source>
        <dbReference type="EMBL" id="MFI6496944.1"/>
    </source>
</evidence>
<dbReference type="Proteomes" id="UP001612741">
    <property type="component" value="Unassembled WGS sequence"/>
</dbReference>
<keyword evidence="2" id="KW-1185">Reference proteome</keyword>
<dbReference type="RefSeq" id="WP_397079459.1">
    <property type="nucleotide sequence ID" value="NZ_JBITGY010000002.1"/>
</dbReference>
<proteinExistence type="predicted"/>
<reference evidence="1 2" key="1">
    <citation type="submission" date="2024-10" db="EMBL/GenBank/DDBJ databases">
        <title>The Natural Products Discovery Center: Release of the First 8490 Sequenced Strains for Exploring Actinobacteria Biosynthetic Diversity.</title>
        <authorList>
            <person name="Kalkreuter E."/>
            <person name="Kautsar S.A."/>
            <person name="Yang D."/>
            <person name="Bader C.D."/>
            <person name="Teijaro C.N."/>
            <person name="Fluegel L."/>
            <person name="Davis C.M."/>
            <person name="Simpson J.R."/>
            <person name="Lauterbach L."/>
            <person name="Steele A.D."/>
            <person name="Gui C."/>
            <person name="Meng S."/>
            <person name="Li G."/>
            <person name="Viehrig K."/>
            <person name="Ye F."/>
            <person name="Su P."/>
            <person name="Kiefer A.F."/>
            <person name="Nichols A."/>
            <person name="Cepeda A.J."/>
            <person name="Yan W."/>
            <person name="Fan B."/>
            <person name="Jiang Y."/>
            <person name="Adhikari A."/>
            <person name="Zheng C.-J."/>
            <person name="Schuster L."/>
            <person name="Cowan T.M."/>
            <person name="Smanski M.J."/>
            <person name="Chevrette M.G."/>
            <person name="De Carvalho L.P.S."/>
            <person name="Shen B."/>
        </authorList>
    </citation>
    <scope>NUCLEOTIDE SEQUENCE [LARGE SCALE GENOMIC DNA]</scope>
    <source>
        <strain evidence="1 2">NPDC050545</strain>
    </source>
</reference>
<comment type="caution">
    <text evidence="1">The sequence shown here is derived from an EMBL/GenBank/DDBJ whole genome shotgun (WGS) entry which is preliminary data.</text>
</comment>
<dbReference type="EMBL" id="JBITGY010000002">
    <property type="protein sequence ID" value="MFI6496944.1"/>
    <property type="molecule type" value="Genomic_DNA"/>
</dbReference>
<accession>A0ABW7YM20</accession>